<organism evidence="9 10">
    <name type="scientific">Undibacterium rugosum</name>
    <dbReference type="NCBI Taxonomy" id="2762291"/>
    <lineage>
        <taxon>Bacteria</taxon>
        <taxon>Pseudomonadati</taxon>
        <taxon>Pseudomonadota</taxon>
        <taxon>Betaproteobacteria</taxon>
        <taxon>Burkholderiales</taxon>
        <taxon>Oxalobacteraceae</taxon>
        <taxon>Undibacterium</taxon>
    </lineage>
</organism>
<comment type="caution">
    <text evidence="9">The sequence shown here is derived from an EMBL/GenBank/DDBJ whole genome shotgun (WGS) entry which is preliminary data.</text>
</comment>
<feature type="active site" description="Charge relay system" evidence="6">
    <location>
        <position position="205"/>
    </location>
</feature>
<dbReference type="SUPFAM" id="SSF52317">
    <property type="entry name" value="Class I glutamine amidotransferase-like"/>
    <property type="match status" value="1"/>
</dbReference>
<dbReference type="RefSeq" id="WP_186881038.1">
    <property type="nucleotide sequence ID" value="NZ_JACOGG010000007.1"/>
</dbReference>
<dbReference type="EMBL" id="JACOGG010000007">
    <property type="protein sequence ID" value="MBC3935465.1"/>
    <property type="molecule type" value="Genomic_DNA"/>
</dbReference>
<dbReference type="Pfam" id="PF17676">
    <property type="entry name" value="Peptidase_S66C"/>
    <property type="match status" value="1"/>
</dbReference>
<dbReference type="Gene3D" id="3.50.30.60">
    <property type="entry name" value="LD-carboxypeptidase A C-terminal domain-like"/>
    <property type="match status" value="1"/>
</dbReference>
<evidence type="ECO:0000256" key="6">
    <source>
        <dbReference type="PIRSR" id="PIRSR028757-1"/>
    </source>
</evidence>
<evidence type="ECO:0000256" key="5">
    <source>
        <dbReference type="ARBA" id="ARBA00022825"/>
    </source>
</evidence>
<evidence type="ECO:0000259" key="8">
    <source>
        <dbReference type="Pfam" id="PF17676"/>
    </source>
</evidence>
<dbReference type="InterPro" id="IPR040921">
    <property type="entry name" value="Peptidase_S66C"/>
</dbReference>
<keyword evidence="5" id="KW-0720">Serine protease</keyword>
<evidence type="ECO:0000256" key="3">
    <source>
        <dbReference type="ARBA" id="ARBA00022670"/>
    </source>
</evidence>
<dbReference type="PIRSF" id="PIRSF028757">
    <property type="entry name" value="LD-carboxypeptidase"/>
    <property type="match status" value="1"/>
</dbReference>
<feature type="domain" description="LD-carboxypeptidase C-terminal" evidence="8">
    <location>
        <begin position="174"/>
        <end position="290"/>
    </location>
</feature>
<dbReference type="Pfam" id="PF02016">
    <property type="entry name" value="Peptidase_S66"/>
    <property type="match status" value="1"/>
</dbReference>
<proteinExistence type="inferred from homology"/>
<feature type="domain" description="LD-carboxypeptidase N-terminal" evidence="7">
    <location>
        <begin position="14"/>
        <end position="127"/>
    </location>
</feature>
<evidence type="ECO:0000313" key="9">
    <source>
        <dbReference type="EMBL" id="MBC3935465.1"/>
    </source>
</evidence>
<evidence type="ECO:0000259" key="7">
    <source>
        <dbReference type="Pfam" id="PF02016"/>
    </source>
</evidence>
<evidence type="ECO:0000313" key="10">
    <source>
        <dbReference type="Proteomes" id="UP000612361"/>
    </source>
</evidence>
<dbReference type="InterPro" id="IPR040449">
    <property type="entry name" value="Peptidase_S66_N"/>
</dbReference>
<dbReference type="InterPro" id="IPR027461">
    <property type="entry name" value="Carboxypeptidase_A_C_sf"/>
</dbReference>
<dbReference type="GO" id="GO:0006508">
    <property type="term" value="P:proteolysis"/>
    <property type="evidence" value="ECO:0007669"/>
    <property type="project" value="UniProtKB-KW"/>
</dbReference>
<sequence length="303" mass="33439">MNSSSALSTTPKHIAVVAPSGAPQDEAAVKLGLARLQEQGFIVHSYYDPEQKYQRFGGRDAQRVAQIHAAASDPDVNIVLALRGSYGLSRLLPAIDFELLAQSGKLFVGYSDFTLVHQGLLQRGRCSLAGPMLCDDYTREQQSVYTLDQFIHCISSDRHRVEFDTAYSGDLQVSGKLWGGNLAMLTHTAGTPYWHHEPGGILFLEDIGEHPYRIERMLLQLHYAGALANQKAIVLGHFSAYKLAPHDNGYDMDAMLDYLRSIITVPVVTGLPFGHTPMRASLMVGSQAEIRVAQQRATLAMQW</sequence>
<name>A0A923KZ42_9BURK</name>
<dbReference type="Gene3D" id="3.40.50.10740">
    <property type="entry name" value="Class I glutamine amidotransferase-like"/>
    <property type="match status" value="1"/>
</dbReference>
<keyword evidence="4" id="KW-0378">Hydrolase</keyword>
<dbReference type="InterPro" id="IPR027478">
    <property type="entry name" value="LdcA_N"/>
</dbReference>
<comment type="similarity">
    <text evidence="1">Belongs to the peptidase S66 family.</text>
</comment>
<feature type="active site" description="Charge relay system" evidence="6">
    <location>
        <position position="275"/>
    </location>
</feature>
<dbReference type="PANTHER" id="PTHR30237">
    <property type="entry name" value="MURAMOYLTETRAPEPTIDE CARBOXYPEPTIDASE"/>
    <property type="match status" value="1"/>
</dbReference>
<evidence type="ECO:0000256" key="4">
    <source>
        <dbReference type="ARBA" id="ARBA00022801"/>
    </source>
</evidence>
<protein>
    <submittedName>
        <fullName evidence="9">LD-carboxypeptidase</fullName>
    </submittedName>
</protein>
<reference evidence="9" key="1">
    <citation type="submission" date="2020-08" db="EMBL/GenBank/DDBJ databases">
        <title>Novel species isolated from subtropical streams in China.</title>
        <authorList>
            <person name="Lu H."/>
        </authorList>
    </citation>
    <scope>NUCLEOTIDE SEQUENCE</scope>
    <source>
        <strain evidence="9">CY7W</strain>
    </source>
</reference>
<dbReference type="CDD" id="cd07025">
    <property type="entry name" value="Peptidase_S66"/>
    <property type="match status" value="1"/>
</dbReference>
<dbReference type="InterPro" id="IPR029062">
    <property type="entry name" value="Class_I_gatase-like"/>
</dbReference>
<accession>A0A923KZ42</accession>
<dbReference type="GO" id="GO:0008236">
    <property type="term" value="F:serine-type peptidase activity"/>
    <property type="evidence" value="ECO:0007669"/>
    <property type="project" value="UniProtKB-KW"/>
</dbReference>
<keyword evidence="10" id="KW-1185">Reference proteome</keyword>
<dbReference type="AlphaFoldDB" id="A0A923KZ42"/>
<gene>
    <name evidence="9" type="ORF">H8K47_08835</name>
</gene>
<dbReference type="SUPFAM" id="SSF141986">
    <property type="entry name" value="LD-carboxypeptidase A C-terminal domain-like"/>
    <property type="match status" value="1"/>
</dbReference>
<evidence type="ECO:0000256" key="1">
    <source>
        <dbReference type="ARBA" id="ARBA00010233"/>
    </source>
</evidence>
<dbReference type="PANTHER" id="PTHR30237:SF2">
    <property type="entry name" value="MUREIN TETRAPEPTIDE CARBOXYPEPTIDASE"/>
    <property type="match status" value="1"/>
</dbReference>
<evidence type="ECO:0000256" key="2">
    <source>
        <dbReference type="ARBA" id="ARBA00022645"/>
    </source>
</evidence>
<dbReference type="Proteomes" id="UP000612361">
    <property type="component" value="Unassembled WGS sequence"/>
</dbReference>
<dbReference type="GO" id="GO:0004180">
    <property type="term" value="F:carboxypeptidase activity"/>
    <property type="evidence" value="ECO:0007669"/>
    <property type="project" value="UniProtKB-KW"/>
</dbReference>
<feature type="active site" description="Nucleophile" evidence="6">
    <location>
        <position position="111"/>
    </location>
</feature>
<keyword evidence="2" id="KW-0121">Carboxypeptidase</keyword>
<dbReference type="InterPro" id="IPR003507">
    <property type="entry name" value="S66_fam"/>
</dbReference>
<keyword evidence="3" id="KW-0645">Protease</keyword>